<feature type="transmembrane region" description="Helical" evidence="8">
    <location>
        <begin position="148"/>
        <end position="174"/>
    </location>
</feature>
<keyword evidence="5 8" id="KW-0472">Membrane</keyword>
<dbReference type="InterPro" id="IPR010619">
    <property type="entry name" value="ThrE-like_N"/>
</dbReference>
<evidence type="ECO:0000256" key="6">
    <source>
        <dbReference type="ARBA" id="ARBA00034125"/>
    </source>
</evidence>
<evidence type="ECO:0000256" key="8">
    <source>
        <dbReference type="SAM" id="Phobius"/>
    </source>
</evidence>
<reference evidence="11 12" key="1">
    <citation type="submission" date="2018-06" db="EMBL/GenBank/DDBJ databases">
        <authorList>
            <consortium name="Pathogen Informatics"/>
            <person name="Doyle S."/>
        </authorList>
    </citation>
    <scope>NUCLEOTIDE SEQUENCE [LARGE SCALE GENOMIC DNA]</scope>
    <source>
        <strain evidence="11 12">NCTC9149</strain>
    </source>
</reference>
<gene>
    <name evidence="11" type="primary">yjjP</name>
    <name evidence="11" type="ORF">NCTC9149_06005</name>
</gene>
<evidence type="ECO:0000256" key="2">
    <source>
        <dbReference type="ARBA" id="ARBA00022475"/>
    </source>
</evidence>
<comment type="subunit">
    <text evidence="7">The transporter is composed of YjjB and YjjP.</text>
</comment>
<dbReference type="EMBL" id="UGMX01000002">
    <property type="protein sequence ID" value="STW09512.1"/>
    <property type="molecule type" value="Genomic_DNA"/>
</dbReference>
<protein>
    <submittedName>
        <fullName evidence="11">Membrane protein</fullName>
    </submittedName>
</protein>
<keyword evidence="4 8" id="KW-1133">Transmembrane helix</keyword>
<evidence type="ECO:0000256" key="7">
    <source>
        <dbReference type="ARBA" id="ARBA00038684"/>
    </source>
</evidence>
<comment type="caution">
    <text evidence="11">The sequence shown here is derived from an EMBL/GenBank/DDBJ whole genome shotgun (WGS) entry which is preliminary data.</text>
</comment>
<dbReference type="PANTHER" id="PTHR34390:SF2">
    <property type="entry name" value="SUCCINATE TRANSPORTER SUBUNIT YJJP-RELATED"/>
    <property type="match status" value="1"/>
</dbReference>
<sequence length="280" mass="30477">MHVVTEVQHIVIMAEHKLLDYKDVEKTIRAIKPLRYPRWLLVLMVRPSCACFCKLNNGGWDGALVTFCASTIAMYIRQVLTHRSMHPQINFCLTAFVATTISGLMLRLPAFASTPTIAMAASVLLLVPGFPLINAVADMFKGHINTGLARWAIASLLTLATCIGVVMAMTMWGYADGHNYVSLRAGAGYGSGSHPRRWVRHGVQRSAAGAALVCAAGAIGHGSRMVMMTAGFNIEWATFMAALLVGSIGIQWSRWYLAHPKIFTVAAVIPMFPVSPPIPR</sequence>
<dbReference type="Pfam" id="PF06738">
    <property type="entry name" value="ThrE"/>
    <property type="match status" value="1"/>
</dbReference>
<dbReference type="InterPro" id="IPR024528">
    <property type="entry name" value="ThrE_2"/>
</dbReference>
<proteinExistence type="inferred from homology"/>
<dbReference type="InterPro" id="IPR050539">
    <property type="entry name" value="ThrE_Dicarb/AminoAcid_Exp"/>
</dbReference>
<name>A0A7H4PAP7_9ENTR</name>
<feature type="domain" description="Threonine/Serine exporter ThrE" evidence="10">
    <location>
        <begin position="214"/>
        <end position="273"/>
    </location>
</feature>
<dbReference type="GO" id="GO:0005886">
    <property type="term" value="C:plasma membrane"/>
    <property type="evidence" value="ECO:0007669"/>
    <property type="project" value="UniProtKB-SubCell"/>
</dbReference>
<evidence type="ECO:0000313" key="11">
    <source>
        <dbReference type="EMBL" id="STW09512.1"/>
    </source>
</evidence>
<keyword evidence="3 8" id="KW-0812">Transmembrane</keyword>
<evidence type="ECO:0000259" key="10">
    <source>
        <dbReference type="Pfam" id="PF12821"/>
    </source>
</evidence>
<keyword evidence="2" id="KW-1003">Cell membrane</keyword>
<accession>A0A7H4PAP7</accession>
<evidence type="ECO:0000313" key="12">
    <source>
        <dbReference type="Proteomes" id="UP000254571"/>
    </source>
</evidence>
<dbReference type="AlphaFoldDB" id="A0A7H4PAP7"/>
<evidence type="ECO:0000256" key="1">
    <source>
        <dbReference type="ARBA" id="ARBA00004651"/>
    </source>
</evidence>
<dbReference type="PANTHER" id="PTHR34390">
    <property type="entry name" value="UPF0442 PROTEIN YJJB-RELATED"/>
    <property type="match status" value="1"/>
</dbReference>
<evidence type="ECO:0000256" key="4">
    <source>
        <dbReference type="ARBA" id="ARBA00022989"/>
    </source>
</evidence>
<feature type="transmembrane region" description="Helical" evidence="8">
    <location>
        <begin position="117"/>
        <end position="136"/>
    </location>
</feature>
<evidence type="ECO:0000256" key="3">
    <source>
        <dbReference type="ARBA" id="ARBA00022692"/>
    </source>
</evidence>
<dbReference type="GO" id="GO:0022857">
    <property type="term" value="F:transmembrane transporter activity"/>
    <property type="evidence" value="ECO:0007669"/>
    <property type="project" value="InterPro"/>
</dbReference>
<evidence type="ECO:0000256" key="5">
    <source>
        <dbReference type="ARBA" id="ARBA00023136"/>
    </source>
</evidence>
<dbReference type="Pfam" id="PF12821">
    <property type="entry name" value="ThrE_2"/>
    <property type="match status" value="1"/>
</dbReference>
<comment type="subcellular location">
    <subcellularLocation>
        <location evidence="1">Cell membrane</location>
        <topology evidence="1">Multi-pass membrane protein</topology>
    </subcellularLocation>
</comment>
<organism evidence="11 12">
    <name type="scientific">Klebsiella grimontii</name>
    <dbReference type="NCBI Taxonomy" id="2058152"/>
    <lineage>
        <taxon>Bacteria</taxon>
        <taxon>Pseudomonadati</taxon>
        <taxon>Pseudomonadota</taxon>
        <taxon>Gammaproteobacteria</taxon>
        <taxon>Enterobacterales</taxon>
        <taxon>Enterobacteriaceae</taxon>
        <taxon>Klebsiella/Raoultella group</taxon>
        <taxon>Klebsiella</taxon>
    </lineage>
</organism>
<dbReference type="GO" id="GO:0015744">
    <property type="term" value="P:succinate transport"/>
    <property type="evidence" value="ECO:0007669"/>
    <property type="project" value="TreeGrafter"/>
</dbReference>
<feature type="transmembrane region" description="Helical" evidence="8">
    <location>
        <begin position="232"/>
        <end position="250"/>
    </location>
</feature>
<comment type="similarity">
    <text evidence="6">Belongs to the ThrE exporter (TC 2.A.79) family.</text>
</comment>
<feature type="domain" description="Threonine/serine exporter-like N-terminal" evidence="9">
    <location>
        <begin position="1"/>
        <end position="171"/>
    </location>
</feature>
<feature type="transmembrane region" description="Helical" evidence="8">
    <location>
        <begin position="92"/>
        <end position="111"/>
    </location>
</feature>
<feature type="transmembrane region" description="Helical" evidence="8">
    <location>
        <begin position="256"/>
        <end position="274"/>
    </location>
</feature>
<dbReference type="Proteomes" id="UP000254571">
    <property type="component" value="Unassembled WGS sequence"/>
</dbReference>
<evidence type="ECO:0000259" key="9">
    <source>
        <dbReference type="Pfam" id="PF06738"/>
    </source>
</evidence>